<accession>A0A1M5X1Z5</accession>
<evidence type="ECO:0000256" key="3">
    <source>
        <dbReference type="ARBA" id="ARBA00022970"/>
    </source>
</evidence>
<proteinExistence type="inferred from homology"/>
<keyword evidence="2 4" id="KW-0732">Signal</keyword>
<reference evidence="6 7" key="1">
    <citation type="submission" date="2016-11" db="EMBL/GenBank/DDBJ databases">
        <authorList>
            <person name="Jaros S."/>
            <person name="Januszkiewicz K."/>
            <person name="Wedrychowicz H."/>
        </authorList>
    </citation>
    <scope>NUCLEOTIDE SEQUENCE [LARGE SCALE GENOMIC DNA]</scope>
    <source>
        <strain evidence="6 7">DSM 29431</strain>
    </source>
</reference>
<feature type="signal peptide" evidence="4">
    <location>
        <begin position="1"/>
        <end position="21"/>
    </location>
</feature>
<feature type="domain" description="Leucine-binding protein" evidence="5">
    <location>
        <begin position="27"/>
        <end position="365"/>
    </location>
</feature>
<dbReference type="PANTHER" id="PTHR30483">
    <property type="entry name" value="LEUCINE-SPECIFIC-BINDING PROTEIN"/>
    <property type="match status" value="1"/>
</dbReference>
<organism evidence="6 7">
    <name type="scientific">Marivita hallyeonensis</name>
    <dbReference type="NCBI Taxonomy" id="996342"/>
    <lineage>
        <taxon>Bacteria</taxon>
        <taxon>Pseudomonadati</taxon>
        <taxon>Pseudomonadota</taxon>
        <taxon>Alphaproteobacteria</taxon>
        <taxon>Rhodobacterales</taxon>
        <taxon>Roseobacteraceae</taxon>
        <taxon>Marivita</taxon>
    </lineage>
</organism>
<dbReference type="Pfam" id="PF13458">
    <property type="entry name" value="Peripla_BP_6"/>
    <property type="match status" value="1"/>
</dbReference>
<dbReference type="PANTHER" id="PTHR30483:SF6">
    <property type="entry name" value="PERIPLASMIC BINDING PROTEIN OF ABC TRANSPORTER FOR NATURAL AMINO ACIDS"/>
    <property type="match status" value="1"/>
</dbReference>
<dbReference type="SUPFAM" id="SSF53822">
    <property type="entry name" value="Periplasmic binding protein-like I"/>
    <property type="match status" value="1"/>
</dbReference>
<protein>
    <submittedName>
        <fullName evidence="6">Amino acid/amide ABC transporter substrate-binding protein, HAAT family</fullName>
    </submittedName>
</protein>
<dbReference type="AlphaFoldDB" id="A0A1M5X1Z5"/>
<dbReference type="EMBL" id="FQXC01000005">
    <property type="protein sequence ID" value="SHH93905.1"/>
    <property type="molecule type" value="Genomic_DNA"/>
</dbReference>
<evidence type="ECO:0000259" key="5">
    <source>
        <dbReference type="Pfam" id="PF13458"/>
    </source>
</evidence>
<dbReference type="InterPro" id="IPR028082">
    <property type="entry name" value="Peripla_BP_I"/>
</dbReference>
<keyword evidence="3" id="KW-0813">Transport</keyword>
<feature type="chain" id="PRO_5012883879" evidence="4">
    <location>
        <begin position="22"/>
        <end position="383"/>
    </location>
</feature>
<dbReference type="OrthoDB" id="9802022at2"/>
<dbReference type="STRING" id="996342.SAMN05443551_3674"/>
<evidence type="ECO:0000313" key="6">
    <source>
        <dbReference type="EMBL" id="SHH93905.1"/>
    </source>
</evidence>
<keyword evidence="7" id="KW-1185">Reference proteome</keyword>
<dbReference type="Proteomes" id="UP000184221">
    <property type="component" value="Unassembled WGS sequence"/>
</dbReference>
<evidence type="ECO:0000256" key="1">
    <source>
        <dbReference type="ARBA" id="ARBA00010062"/>
    </source>
</evidence>
<comment type="similarity">
    <text evidence="1">Belongs to the leucine-binding protein family.</text>
</comment>
<dbReference type="InterPro" id="IPR051010">
    <property type="entry name" value="BCAA_transport"/>
</dbReference>
<name>A0A1M5X1Z5_9RHOB</name>
<dbReference type="Gene3D" id="3.40.50.2300">
    <property type="match status" value="2"/>
</dbReference>
<dbReference type="GO" id="GO:0006865">
    <property type="term" value="P:amino acid transport"/>
    <property type="evidence" value="ECO:0007669"/>
    <property type="project" value="UniProtKB-KW"/>
</dbReference>
<evidence type="ECO:0000313" key="7">
    <source>
        <dbReference type="Proteomes" id="UP000184221"/>
    </source>
</evidence>
<gene>
    <name evidence="6" type="ORF">SAMN05443551_3674</name>
</gene>
<dbReference type="InterPro" id="IPR028081">
    <property type="entry name" value="Leu-bd"/>
</dbReference>
<keyword evidence="3" id="KW-0029">Amino-acid transport</keyword>
<sequence>MKLKSLLLGSAIAALGTAAFAEDEYIIGVMSAQSGYLAPYDGPAYAGFKFCMDEKMANGGLNGSIPVRLIVKDTRSDIAYGVQVVQEMLDDGAQFIVSSADADPTIAAAQITAADMVPTMTFAGTAPVLTQVGPHVFGSYPGDNQQGAVLAGYARDQGFEKAWLLTSPDSAYTLGGPRYFGEVFETLGGEVVGESTFSLNQPDFSAIVTNIQNAETAPDVIVTWAWEPDFPAFIRALRGAGVETQVMGGDVLDTPTVRGLGDVVDGVVHTSGGYPEEGSAYAAFIDRFTEATGTTPDNNYYVNGCDIADMIEQAVAAAGTTDPAAVSAAMAEIEDGEATMSNFTFKGTDRMPLREVVVARITGDGEKEFVLRQMADPETLPKP</sequence>
<evidence type="ECO:0000256" key="2">
    <source>
        <dbReference type="ARBA" id="ARBA00022729"/>
    </source>
</evidence>
<evidence type="ECO:0000256" key="4">
    <source>
        <dbReference type="SAM" id="SignalP"/>
    </source>
</evidence>
<dbReference type="RefSeq" id="WP_072779537.1">
    <property type="nucleotide sequence ID" value="NZ_FQXC01000005.1"/>
</dbReference>